<dbReference type="InterPro" id="IPR000551">
    <property type="entry name" value="MerR-type_HTH_dom"/>
</dbReference>
<proteinExistence type="predicted"/>
<dbReference type="AlphaFoldDB" id="A0A2R7YVH2"/>
<comment type="caution">
    <text evidence="6">The sequence shown here is derived from an EMBL/GenBank/DDBJ whole genome shotgun (WGS) entry which is preliminary data.</text>
</comment>
<name>A0A2R7YVH2_9ACTN</name>
<dbReference type="Gene3D" id="1.10.1660.10">
    <property type="match status" value="1"/>
</dbReference>
<dbReference type="CDD" id="cd00592">
    <property type="entry name" value="HTH_MerR-like"/>
    <property type="match status" value="1"/>
</dbReference>
<dbReference type="PROSITE" id="PS50937">
    <property type="entry name" value="HTH_MERR_2"/>
    <property type="match status" value="1"/>
</dbReference>
<sequence>MKSSRDRTWSVGEVAERFDLPTNVLRHWESVGLLTPERDSADRRRYARDDIARVAAIQRNKDAGMSLDQIAVLLDAGSPERHAVLRAHLDDLDRRMEQMRISREMTEHAFNCRAHDLTACPGFQRHVKDLMAAFD</sequence>
<dbReference type="Pfam" id="PF13411">
    <property type="entry name" value="MerR_1"/>
    <property type="match status" value="1"/>
</dbReference>
<keyword evidence="2" id="KW-0805">Transcription regulation</keyword>
<keyword evidence="3" id="KW-0238">DNA-binding</keyword>
<keyword evidence="4" id="KW-0804">Transcription</keyword>
<dbReference type="InterPro" id="IPR009061">
    <property type="entry name" value="DNA-bd_dom_put_sf"/>
</dbReference>
<evidence type="ECO:0000256" key="2">
    <source>
        <dbReference type="ARBA" id="ARBA00023015"/>
    </source>
</evidence>
<keyword evidence="1" id="KW-0678">Repressor</keyword>
<dbReference type="PANTHER" id="PTHR30204">
    <property type="entry name" value="REDOX-CYCLING DRUG-SENSING TRANSCRIPTIONAL ACTIVATOR SOXR"/>
    <property type="match status" value="1"/>
</dbReference>
<protein>
    <submittedName>
        <fullName evidence="6">MerR family transcriptional regulator</fullName>
    </submittedName>
</protein>
<accession>A0A2R7YVH2</accession>
<dbReference type="EMBL" id="PYXZ01000006">
    <property type="protein sequence ID" value="PUA80407.1"/>
    <property type="molecule type" value="Genomic_DNA"/>
</dbReference>
<organism evidence="6 7">
    <name type="scientific">Nocardioides currus</name>
    <dbReference type="NCBI Taxonomy" id="2133958"/>
    <lineage>
        <taxon>Bacteria</taxon>
        <taxon>Bacillati</taxon>
        <taxon>Actinomycetota</taxon>
        <taxon>Actinomycetes</taxon>
        <taxon>Propionibacteriales</taxon>
        <taxon>Nocardioidaceae</taxon>
        <taxon>Nocardioides</taxon>
    </lineage>
</organism>
<gene>
    <name evidence="6" type="ORF">C7S10_14895</name>
</gene>
<dbReference type="Proteomes" id="UP000244867">
    <property type="component" value="Unassembled WGS sequence"/>
</dbReference>
<dbReference type="SMART" id="SM00422">
    <property type="entry name" value="HTH_MERR"/>
    <property type="match status" value="1"/>
</dbReference>
<reference evidence="6 7" key="1">
    <citation type="submission" date="2018-03" db="EMBL/GenBank/DDBJ databases">
        <authorList>
            <person name="Keele B.F."/>
        </authorList>
    </citation>
    <scope>NUCLEOTIDE SEQUENCE [LARGE SCALE GENOMIC DNA]</scope>
    <source>
        <strain evidence="6 7">IB-3</strain>
    </source>
</reference>
<evidence type="ECO:0000256" key="3">
    <source>
        <dbReference type="ARBA" id="ARBA00023125"/>
    </source>
</evidence>
<evidence type="ECO:0000256" key="1">
    <source>
        <dbReference type="ARBA" id="ARBA00022491"/>
    </source>
</evidence>
<evidence type="ECO:0000259" key="5">
    <source>
        <dbReference type="PROSITE" id="PS50937"/>
    </source>
</evidence>
<dbReference type="OrthoDB" id="9802039at2"/>
<keyword evidence="7" id="KW-1185">Reference proteome</keyword>
<evidence type="ECO:0000313" key="6">
    <source>
        <dbReference type="EMBL" id="PUA80407.1"/>
    </source>
</evidence>
<evidence type="ECO:0000256" key="4">
    <source>
        <dbReference type="ARBA" id="ARBA00023163"/>
    </source>
</evidence>
<evidence type="ECO:0000313" key="7">
    <source>
        <dbReference type="Proteomes" id="UP000244867"/>
    </source>
</evidence>
<dbReference type="PANTHER" id="PTHR30204:SF69">
    <property type="entry name" value="MERR-FAMILY TRANSCRIPTIONAL REGULATOR"/>
    <property type="match status" value="1"/>
</dbReference>
<feature type="domain" description="HTH merR-type" evidence="5">
    <location>
        <begin position="8"/>
        <end position="76"/>
    </location>
</feature>
<dbReference type="RefSeq" id="WP_108345215.1">
    <property type="nucleotide sequence ID" value="NZ_PYXZ01000006.1"/>
</dbReference>
<dbReference type="SUPFAM" id="SSF46955">
    <property type="entry name" value="Putative DNA-binding domain"/>
    <property type="match status" value="1"/>
</dbReference>
<dbReference type="GO" id="GO:0003700">
    <property type="term" value="F:DNA-binding transcription factor activity"/>
    <property type="evidence" value="ECO:0007669"/>
    <property type="project" value="InterPro"/>
</dbReference>
<dbReference type="GO" id="GO:0003677">
    <property type="term" value="F:DNA binding"/>
    <property type="evidence" value="ECO:0007669"/>
    <property type="project" value="UniProtKB-KW"/>
</dbReference>
<dbReference type="InterPro" id="IPR047057">
    <property type="entry name" value="MerR_fam"/>
</dbReference>